<evidence type="ECO:0000259" key="2">
    <source>
        <dbReference type="PROSITE" id="PS50076"/>
    </source>
</evidence>
<dbReference type="AlphaFoldDB" id="A0A3L8DRP4"/>
<feature type="region of interest" description="Disordered" evidence="1">
    <location>
        <begin position="489"/>
        <end position="524"/>
    </location>
</feature>
<dbReference type="SMART" id="SM00271">
    <property type="entry name" value="DnaJ"/>
    <property type="match status" value="1"/>
</dbReference>
<gene>
    <name evidence="3" type="ORF">DMN91_005349</name>
</gene>
<reference evidence="3" key="1">
    <citation type="journal article" date="2018" name="Genome Res.">
        <title>The genomic architecture and molecular evolution of ant odorant receptors.</title>
        <authorList>
            <person name="McKenzie S.K."/>
            <person name="Kronauer D.J.C."/>
        </authorList>
    </citation>
    <scope>NUCLEOTIDE SEQUENCE [LARGE SCALE GENOMIC DNA]</scope>
    <source>
        <strain evidence="3">Clonal line C1</strain>
    </source>
</reference>
<proteinExistence type="predicted"/>
<dbReference type="Pfam" id="PF00226">
    <property type="entry name" value="DnaJ"/>
    <property type="match status" value="1"/>
</dbReference>
<feature type="compositionally biased region" description="Polar residues" evidence="1">
    <location>
        <begin position="110"/>
        <end position="142"/>
    </location>
</feature>
<feature type="region of interest" description="Disordered" evidence="1">
    <location>
        <begin position="395"/>
        <end position="454"/>
    </location>
</feature>
<feature type="region of interest" description="Disordered" evidence="1">
    <location>
        <begin position="110"/>
        <end position="145"/>
    </location>
</feature>
<comment type="caution">
    <text evidence="3">The sequence shown here is derived from an EMBL/GenBank/DDBJ whole genome shotgun (WGS) entry which is preliminary data.</text>
</comment>
<dbReference type="Gene3D" id="1.10.287.110">
    <property type="entry name" value="DnaJ domain"/>
    <property type="match status" value="1"/>
</dbReference>
<dbReference type="CDD" id="cd06257">
    <property type="entry name" value="DnaJ"/>
    <property type="match status" value="1"/>
</dbReference>
<sequence>MLRYAEKTNSVLQLPNLFPRLMKVNYSFLFGLHRPKEPEFLTEKGQKIYCVPGLYKYSNMAEQQQTPPGFKHMSLDKIIEAMTADLEGSSGHYVQFGVTPQQATSHNWGDYTSGQARHHITSQPTHSNPGMQPMTPMTTSLYMQDMPGYDATTTDSIYFPPQTVNHLGINENNDLIGTIDVGGGNYINVIYGNASQIMAEQCQLPNMTPYANQSMVDQEYGLFNDQHMTVPSELPSQNFNGKQLIDNLVGNWVPNQSGTYSPFGGSPNITPVPQTVPDIRETEELPRNTSESQYKKPRMVAEVKPMRPSYSDVLTKSAPTPPSPLTIQPTKPKVEITGKKISNKSTKSKNKPALLKRQNSSGSDDHNSPKMQIPRKVLEKNSSNLPRRWVSLDNLGSQSDSHQINAFERSDQFSSEKKRSVKLPKKAEKNETLNNTKIQNNNPKTAGNIPKRPIQINNNLSTINTSSQTVSPEKIEKNQQIINKISKEEKKVVKEKNPKRFQAEKAQQIKKGQRNRRRENRESPVKDLCKNLNKYAARWSKVVLKVFYWLLHLISDVVSMSANLVIQLGKCAWYHTILYLKCWWVYMAVTFSKIRILNAIGKQLDNWLGSSKFAFWRKINTKKNEEKEDNGNWIHGGLESNIALPSTGEEAMKRLLACKGKDPYSILGVTPTCSDDDIKKYYKRQAFLVHPDKNNQPGAEEAFKILVHAFDIIGEPERRQAFDQTRQVEAAWGELSDLLSQLHRKMEQAANTIRCTNCGLRHKRVPTQRPCYAARFCAQCKIRHSAKEGDIWAESRLMGFLWHYYACMEGAVYDVTDWAACQAGNLKHLRANTHSVQYRIVLGQRLPSQTSSSGKKRQQIDPNTSEADFEDFLNNLYNHSKSGNANTSGDQNSFRGDCRRRKTKRKK</sequence>
<organism evidence="3">
    <name type="scientific">Ooceraea biroi</name>
    <name type="common">Clonal raider ant</name>
    <name type="synonym">Cerapachys biroi</name>
    <dbReference type="NCBI Taxonomy" id="2015173"/>
    <lineage>
        <taxon>Eukaryota</taxon>
        <taxon>Metazoa</taxon>
        <taxon>Ecdysozoa</taxon>
        <taxon>Arthropoda</taxon>
        <taxon>Hexapoda</taxon>
        <taxon>Insecta</taxon>
        <taxon>Pterygota</taxon>
        <taxon>Neoptera</taxon>
        <taxon>Endopterygota</taxon>
        <taxon>Hymenoptera</taxon>
        <taxon>Apocrita</taxon>
        <taxon>Aculeata</taxon>
        <taxon>Formicoidea</taxon>
        <taxon>Formicidae</taxon>
        <taxon>Dorylinae</taxon>
        <taxon>Ooceraea</taxon>
    </lineage>
</organism>
<dbReference type="InterPro" id="IPR036869">
    <property type="entry name" value="J_dom_sf"/>
</dbReference>
<reference evidence="3" key="2">
    <citation type="submission" date="2018-07" db="EMBL/GenBank/DDBJ databases">
        <authorList>
            <person name="Mckenzie S.K."/>
            <person name="Kronauer D.J.C."/>
        </authorList>
    </citation>
    <scope>NUCLEOTIDE SEQUENCE</scope>
    <source>
        <strain evidence="3">Clonal line C1</strain>
    </source>
</reference>
<dbReference type="Pfam" id="PF14901">
    <property type="entry name" value="Jiv90"/>
    <property type="match status" value="1"/>
</dbReference>
<dbReference type="InterPro" id="IPR052317">
    <property type="entry name" value="Viral_replicn-host_int_reg"/>
</dbReference>
<feature type="compositionally biased region" description="Basic residues" evidence="1">
    <location>
        <begin position="898"/>
        <end position="907"/>
    </location>
</feature>
<dbReference type="EMBL" id="QOIP01000005">
    <property type="protein sequence ID" value="RLU23071.1"/>
    <property type="molecule type" value="Genomic_DNA"/>
</dbReference>
<feature type="compositionally biased region" description="Basic and acidic residues" evidence="1">
    <location>
        <begin position="408"/>
        <end position="418"/>
    </location>
</feature>
<name>A0A3L8DRP4_OOCBI</name>
<dbReference type="PRINTS" id="PR00625">
    <property type="entry name" value="JDOMAIN"/>
</dbReference>
<feature type="domain" description="J" evidence="2">
    <location>
        <begin position="662"/>
        <end position="726"/>
    </location>
</feature>
<evidence type="ECO:0000256" key="1">
    <source>
        <dbReference type="SAM" id="MobiDB-lite"/>
    </source>
</evidence>
<feature type="compositionally biased region" description="Polar residues" evidence="1">
    <location>
        <begin position="395"/>
        <end position="404"/>
    </location>
</feature>
<feature type="compositionally biased region" description="Polar residues" evidence="1">
    <location>
        <begin position="878"/>
        <end position="894"/>
    </location>
</feature>
<evidence type="ECO:0000313" key="3">
    <source>
        <dbReference type="EMBL" id="RLU23071.1"/>
    </source>
</evidence>
<feature type="compositionally biased region" description="Basic and acidic residues" evidence="1">
    <location>
        <begin position="489"/>
        <end position="503"/>
    </location>
</feature>
<dbReference type="InterPro" id="IPR032843">
    <property type="entry name" value="Jiv"/>
</dbReference>
<accession>A0A3L8DRP4</accession>
<dbReference type="PANTHER" id="PTHR44665:SF1">
    <property type="entry name" value="DNAJ HOMOLOG SUBFAMILY C MEMBER 14"/>
    <property type="match status" value="1"/>
</dbReference>
<dbReference type="Proteomes" id="UP000279307">
    <property type="component" value="Chromosome 5"/>
</dbReference>
<feature type="region of interest" description="Disordered" evidence="1">
    <location>
        <begin position="878"/>
        <end position="907"/>
    </location>
</feature>
<feature type="compositionally biased region" description="Polar residues" evidence="1">
    <location>
        <begin position="432"/>
        <end position="445"/>
    </location>
</feature>
<dbReference type="PROSITE" id="PS50076">
    <property type="entry name" value="DNAJ_2"/>
    <property type="match status" value="1"/>
</dbReference>
<feature type="region of interest" description="Disordered" evidence="1">
    <location>
        <begin position="279"/>
        <end position="382"/>
    </location>
</feature>
<protein>
    <recommendedName>
        <fullName evidence="2">J domain-containing protein</fullName>
    </recommendedName>
</protein>
<dbReference type="OrthoDB" id="1507364at2759"/>
<dbReference type="InterPro" id="IPR001623">
    <property type="entry name" value="DnaJ_domain"/>
</dbReference>
<dbReference type="SUPFAM" id="SSF46565">
    <property type="entry name" value="Chaperone J-domain"/>
    <property type="match status" value="1"/>
</dbReference>
<dbReference type="PANTHER" id="PTHR44665">
    <property type="entry name" value="DNAJ HOMOLOG SUBFAMILY C MEMBER 14"/>
    <property type="match status" value="1"/>
</dbReference>